<dbReference type="SUPFAM" id="SSF48452">
    <property type="entry name" value="TPR-like"/>
    <property type="match status" value="2"/>
</dbReference>
<evidence type="ECO:0000313" key="4">
    <source>
        <dbReference type="EMBL" id="TDT38454.1"/>
    </source>
</evidence>
<accession>A0A4R7JLD6</accession>
<gene>
    <name evidence="4" type="ORF">DES49_2430</name>
</gene>
<feature type="region of interest" description="Disordered" evidence="3">
    <location>
        <begin position="25"/>
        <end position="49"/>
    </location>
</feature>
<dbReference type="Pfam" id="PF13432">
    <property type="entry name" value="TPR_16"/>
    <property type="match status" value="2"/>
</dbReference>
<evidence type="ECO:0000256" key="2">
    <source>
        <dbReference type="SAM" id="Coils"/>
    </source>
</evidence>
<evidence type="ECO:0000313" key="5">
    <source>
        <dbReference type="Proteomes" id="UP000295830"/>
    </source>
</evidence>
<feature type="coiled-coil region" evidence="2">
    <location>
        <begin position="382"/>
        <end position="409"/>
    </location>
</feature>
<dbReference type="Proteomes" id="UP000295830">
    <property type="component" value="Unassembled WGS sequence"/>
</dbReference>
<dbReference type="Pfam" id="PF13428">
    <property type="entry name" value="TPR_14"/>
    <property type="match status" value="1"/>
</dbReference>
<comment type="caution">
    <text evidence="4">The sequence shown here is derived from an EMBL/GenBank/DDBJ whole genome shotgun (WGS) entry which is preliminary data.</text>
</comment>
<proteinExistence type="predicted"/>
<dbReference type="OrthoDB" id="9766710at2"/>
<dbReference type="PROSITE" id="PS51257">
    <property type="entry name" value="PROKAR_LIPOPROTEIN"/>
    <property type="match status" value="1"/>
</dbReference>
<dbReference type="AlphaFoldDB" id="A0A4R7JLD6"/>
<name>A0A4R7JLD6_9GAMM</name>
<evidence type="ECO:0000256" key="1">
    <source>
        <dbReference type="PROSITE-ProRule" id="PRU00339"/>
    </source>
</evidence>
<dbReference type="EMBL" id="SOAX01000006">
    <property type="protein sequence ID" value="TDT38454.1"/>
    <property type="molecule type" value="Genomic_DNA"/>
</dbReference>
<dbReference type="Pfam" id="PF13424">
    <property type="entry name" value="TPR_12"/>
    <property type="match status" value="1"/>
</dbReference>
<keyword evidence="5" id="KW-1185">Reference proteome</keyword>
<organism evidence="4 5">
    <name type="scientific">Halospina denitrificans</name>
    <dbReference type="NCBI Taxonomy" id="332522"/>
    <lineage>
        <taxon>Bacteria</taxon>
        <taxon>Pseudomonadati</taxon>
        <taxon>Pseudomonadota</taxon>
        <taxon>Gammaproteobacteria</taxon>
        <taxon>Halospina</taxon>
    </lineage>
</organism>
<dbReference type="SMART" id="SM00028">
    <property type="entry name" value="TPR"/>
    <property type="match status" value="7"/>
</dbReference>
<dbReference type="InterPro" id="IPR011990">
    <property type="entry name" value="TPR-like_helical_dom_sf"/>
</dbReference>
<protein>
    <submittedName>
        <fullName evidence="4">Tetratricopeptide repeat protein</fullName>
    </submittedName>
</protein>
<dbReference type="Gene3D" id="1.25.40.10">
    <property type="entry name" value="Tetratricopeptide repeat domain"/>
    <property type="match status" value="2"/>
</dbReference>
<reference evidence="4 5" key="1">
    <citation type="submission" date="2019-03" db="EMBL/GenBank/DDBJ databases">
        <title>Genomic Encyclopedia of Type Strains, Phase IV (KMG-IV): sequencing the most valuable type-strain genomes for metagenomic binning, comparative biology and taxonomic classification.</title>
        <authorList>
            <person name="Goeker M."/>
        </authorList>
    </citation>
    <scope>NUCLEOTIDE SEQUENCE [LARGE SCALE GENOMIC DNA]</scope>
    <source>
        <strain evidence="4 5">DSM 15505</strain>
    </source>
</reference>
<dbReference type="RefSeq" id="WP_133736677.1">
    <property type="nucleotide sequence ID" value="NZ_SOAX01000006.1"/>
</dbReference>
<sequence length="596" mass="67416">MRKHQCALLPVLGLTFLMVGCSGLMTEPSKPSDTDDKPATEEDKSTEDKVAEATLDEEEISYRDFPPDVLFALLSAELAAQRGRFDVTLVNYTQAAADTGDEGVIRRAMQIAQALNATNAQRQIAAIWLKANPDAPQALRIAALRALQNDEFEQAIQYMERLYTQGEVAQFDTLATQARAMKPEQQQELLRLYREVHDRHPDQPDVTYSLALLNDNAGNTEESLSLVNGILESHDNFQPAITLKGKLLYDLERNEEAINYLRRQTRRFPDNRRLGTLYARILVNAGRLQAAEDEFQSLMERFPEASSLKLSRALVALENDNNRVARTLLQELVAEGLHTNEAHFYLGRLADDKNNANEALHHYRQVQGGSHFFSALSRASFLEAKQGELDSVRNKLENLRARLPEQRERLWLLEINLLLDLGEHDEALTVADSALSEHPENSDIRYARAMLHERAGQIEAMEADLRGVLEQEPNNAVALNALGYTLTVHTERYGEARQLIMKALEIQPENPAILDSAGWVHYHLGENQKALDYLKQAYDILPDVEIAAHLGRVLWAMDKKDDARMIWRRALDENEEQQLTPLLEILDELGLSAEDF</sequence>
<dbReference type="PROSITE" id="PS50005">
    <property type="entry name" value="TPR"/>
    <property type="match status" value="1"/>
</dbReference>
<feature type="compositionally biased region" description="Basic and acidic residues" evidence="3">
    <location>
        <begin position="30"/>
        <end position="49"/>
    </location>
</feature>
<dbReference type="InterPro" id="IPR019734">
    <property type="entry name" value="TPR_rpt"/>
</dbReference>
<dbReference type="PANTHER" id="PTHR12558:SF33">
    <property type="entry name" value="BLL7664 PROTEIN"/>
    <property type="match status" value="1"/>
</dbReference>
<evidence type="ECO:0000256" key="3">
    <source>
        <dbReference type="SAM" id="MobiDB-lite"/>
    </source>
</evidence>
<keyword evidence="2" id="KW-0175">Coiled coil</keyword>
<dbReference type="PANTHER" id="PTHR12558">
    <property type="entry name" value="CELL DIVISION CYCLE 16,23,27"/>
    <property type="match status" value="1"/>
</dbReference>
<feature type="repeat" description="TPR" evidence="1">
    <location>
        <begin position="511"/>
        <end position="544"/>
    </location>
</feature>
<keyword evidence="1" id="KW-0802">TPR repeat</keyword>